<organism evidence="4 5">
    <name type="scientific">Ideonella azotifigens</name>
    <dbReference type="NCBI Taxonomy" id="513160"/>
    <lineage>
        <taxon>Bacteria</taxon>
        <taxon>Pseudomonadati</taxon>
        <taxon>Pseudomonadota</taxon>
        <taxon>Betaproteobacteria</taxon>
        <taxon>Burkholderiales</taxon>
        <taxon>Sphaerotilaceae</taxon>
        <taxon>Ideonella</taxon>
    </lineage>
</organism>
<evidence type="ECO:0000256" key="1">
    <source>
        <dbReference type="ARBA" id="ARBA00023125"/>
    </source>
</evidence>
<reference evidence="4 5" key="1">
    <citation type="journal article" date="2019" name="Int. J. Syst. Evol. Microbiol.">
        <title>The Global Catalogue of Microorganisms (GCM) 10K type strain sequencing project: providing services to taxonomists for standard genome sequencing and annotation.</title>
        <authorList>
            <consortium name="The Broad Institute Genomics Platform"/>
            <consortium name="The Broad Institute Genome Sequencing Center for Infectious Disease"/>
            <person name="Wu L."/>
            <person name="Ma J."/>
        </authorList>
    </citation>
    <scope>NUCLEOTIDE SEQUENCE [LARGE SCALE GENOMIC DNA]</scope>
    <source>
        <strain evidence="4 5">JCM 15503</strain>
    </source>
</reference>
<protein>
    <recommendedName>
        <fullName evidence="3">OmpR/PhoB-type domain-containing protein</fullName>
    </recommendedName>
</protein>
<dbReference type="SMART" id="SM00862">
    <property type="entry name" value="Trans_reg_C"/>
    <property type="match status" value="1"/>
</dbReference>
<dbReference type="Proteomes" id="UP001500279">
    <property type="component" value="Unassembled WGS sequence"/>
</dbReference>
<dbReference type="PROSITE" id="PS51755">
    <property type="entry name" value="OMPR_PHOB"/>
    <property type="match status" value="1"/>
</dbReference>
<evidence type="ECO:0000259" key="3">
    <source>
        <dbReference type="PROSITE" id="PS51755"/>
    </source>
</evidence>
<evidence type="ECO:0000256" key="2">
    <source>
        <dbReference type="PROSITE-ProRule" id="PRU01091"/>
    </source>
</evidence>
<name>A0ABN1KFF3_9BURK</name>
<comment type="caution">
    <text evidence="4">The sequence shown here is derived from an EMBL/GenBank/DDBJ whole genome shotgun (WGS) entry which is preliminary data.</text>
</comment>
<dbReference type="CDD" id="cd00383">
    <property type="entry name" value="trans_reg_C"/>
    <property type="match status" value="1"/>
</dbReference>
<dbReference type="InterPro" id="IPR001867">
    <property type="entry name" value="OmpR/PhoB-type_DNA-bd"/>
</dbReference>
<dbReference type="Pfam" id="PF00486">
    <property type="entry name" value="Trans_reg_C"/>
    <property type="match status" value="1"/>
</dbReference>
<keyword evidence="1 2" id="KW-0238">DNA-binding</keyword>
<dbReference type="InterPro" id="IPR036388">
    <property type="entry name" value="WH-like_DNA-bd_sf"/>
</dbReference>
<evidence type="ECO:0000313" key="4">
    <source>
        <dbReference type="EMBL" id="GAA0764800.1"/>
    </source>
</evidence>
<dbReference type="InterPro" id="IPR016032">
    <property type="entry name" value="Sig_transdc_resp-reg_C-effctor"/>
</dbReference>
<dbReference type="Gene3D" id="1.10.10.10">
    <property type="entry name" value="Winged helix-like DNA-binding domain superfamily/Winged helix DNA-binding domain"/>
    <property type="match status" value="1"/>
</dbReference>
<feature type="DNA-binding region" description="OmpR/PhoB-type" evidence="2">
    <location>
        <begin position="7"/>
        <end position="103"/>
    </location>
</feature>
<evidence type="ECO:0000313" key="5">
    <source>
        <dbReference type="Proteomes" id="UP001500279"/>
    </source>
</evidence>
<keyword evidence="5" id="KW-1185">Reference proteome</keyword>
<proteinExistence type="predicted"/>
<feature type="domain" description="OmpR/PhoB-type" evidence="3">
    <location>
        <begin position="7"/>
        <end position="103"/>
    </location>
</feature>
<accession>A0ABN1KFF3</accession>
<dbReference type="EMBL" id="BAAAEW010000042">
    <property type="protein sequence ID" value="GAA0764800.1"/>
    <property type="molecule type" value="Genomic_DNA"/>
</dbReference>
<sequence length="298" mass="32059">MSQALAGSIWTFGEVEFDEVRWCLRVAGAPVALEPKPLRILSMLLRRAGEVVTRDDLLAELWPGTPVVDKAVTNAVGKLRQALGPDGVNCISTVPKLGYRLMAEVQRQGAVAEARPSVAEEPAEAPHTDAPVAVAPEVPQDMPAAARPYNPPRAARWRDALRQGEQLRRVSAGLALLLMGLGFCGALGWEARQAQRTADAERRITHALQLRLLGAMAQAGLVDEAQREVEALRARLPEDDADIQAEASRVQQRVLALRSQGAAAATVPALGRLSAADLFIPPPPARQRDSETLLQAAR</sequence>
<gene>
    <name evidence="4" type="ORF">GCM10009107_51340</name>
</gene>
<dbReference type="SUPFAM" id="SSF46894">
    <property type="entry name" value="C-terminal effector domain of the bipartite response regulators"/>
    <property type="match status" value="1"/>
</dbReference>